<accession>A0AA95JZ78</accession>
<gene>
    <name evidence="3" type="ORF">QE207_01285</name>
</gene>
<comment type="similarity">
    <text evidence="1">Belongs to the TrbE/VirB4 family.</text>
</comment>
<sequence length="834" mass="94172">MSEDLLKKTFSPERLKAPFLGHHVHPSICTLGQSHLLSLVRFDGVSHETRDPTLLNQEFLLLNRCLQALGRQEGNHLLVKTYCYKTRICHDTEYDLELPILQDFVDKYVEPFKKGEFRQVGYAMVLMLKYQDLEEGIARMGDLLSICKEMLATFGIKLMGMLENDGKLYSQIGQFFSFILNGTAHPVPITDSRLGDLIIDSETAFGAYDYVENRPYRGKTRFASTFDLRDYPEATTPGMWDEALEEQSDFILTQSFHFEDRNQIKRKLKVQTSDLSATEGQSEQTDALQDAVQAVTQGRVVFGQYHASLIVFGQTADDAVNNGAKMQSIMMAKNTGFVRSTSTNIFTWLTLFPGYNDVIYAMPKSTENLTCGFSLHATPTGKEKGNPPGDGTALMPIKTNKGGVYFLNAHDSPPWENSTGKSLPGHIVNHAMTGAGKSSSAAIKLIFFSRWNPMIFAIDYNHSMENVHRALGGKYFAIKPGEFTGINPFQLTDTVNLRQYLFDTVKQCAGGATPEEEHVIQLAIDAVMKHALVENRSFSLLLQFINETGGNGLRARLAKWCRNAGGKKGHYAWVLDSPKNTFDPTCFRRLAFDCSGLLKKEYVERHPEVVEVMLNTFFYLKERMHATAPGSLLINQISEYWVSLAFKSTAAKIEEILLAGRMRGEILMMDTQTPEHALKTELAPTIVQQVITQEWMANTKANRESYAKFGVTGREFEKITELNEYSRKVMIKQGSATVIGSLMLGAELEYWLPLLSATERNLQIAEQVRQKLHTEDPALWVSAFLDEMVAVDVRQKLQTEDRDIWYPEFLRVLKKLGRKETDTLFRGRPLCEVN</sequence>
<protein>
    <submittedName>
        <fullName evidence="3">Conjugal transfer protein</fullName>
    </submittedName>
</protein>
<evidence type="ECO:0000313" key="4">
    <source>
        <dbReference type="Proteomes" id="UP001177597"/>
    </source>
</evidence>
<evidence type="ECO:0000256" key="1">
    <source>
        <dbReference type="ARBA" id="ARBA00006512"/>
    </source>
</evidence>
<feature type="domain" description="CagE TrbE VirB component of type IV transporter system central" evidence="2">
    <location>
        <begin position="160"/>
        <end position="340"/>
    </location>
</feature>
<dbReference type="InterPro" id="IPR018145">
    <property type="entry name" value="CagE_TrbE_VirB_cntrl_dom"/>
</dbReference>
<dbReference type="RefSeq" id="WP_280628425.1">
    <property type="nucleotide sequence ID" value="NZ_CP123494.1"/>
</dbReference>
<name>A0AA95JZ78_9GAMM</name>
<dbReference type="EMBL" id="CP123494">
    <property type="protein sequence ID" value="WGL94004.1"/>
    <property type="molecule type" value="Genomic_DNA"/>
</dbReference>
<dbReference type="Proteomes" id="UP001177597">
    <property type="component" value="Plasmid paIh4"/>
</dbReference>
<reference evidence="3" key="1">
    <citation type="submission" date="2023-04" db="EMBL/GenBank/DDBJ databases">
        <title>Genome dynamics across the evolutionary transition to endosymbiosis.</title>
        <authorList>
            <person name="Siozios S."/>
            <person name="Nadal-Jimenez P."/>
            <person name="Azagi T."/>
            <person name="Sprong H."/>
            <person name="Frost C.L."/>
            <person name="Parratt S.R."/>
            <person name="Taylor G."/>
            <person name="Brettell L."/>
            <person name="Lew K.C."/>
            <person name="Croft L."/>
            <person name="King K.C."/>
            <person name="Brockhurst M.A."/>
            <person name="Hypsa V."/>
            <person name="Novakova E."/>
            <person name="Darby A.C."/>
            <person name="Hurst G.D.D."/>
        </authorList>
    </citation>
    <scope>NUCLEOTIDE SEQUENCE</scope>
    <source>
        <strain evidence="3">AIh</strain>
        <plasmid evidence="3">paIh4</plasmid>
    </source>
</reference>
<dbReference type="PANTHER" id="PTHR30121">
    <property type="entry name" value="UNCHARACTERIZED PROTEIN YJGR-RELATED"/>
    <property type="match status" value="1"/>
</dbReference>
<dbReference type="Pfam" id="PF03135">
    <property type="entry name" value="CagE_TrbE_VirB"/>
    <property type="match status" value="1"/>
</dbReference>
<dbReference type="Gene3D" id="3.40.50.300">
    <property type="entry name" value="P-loop containing nucleotide triphosphate hydrolases"/>
    <property type="match status" value="1"/>
</dbReference>
<dbReference type="AlphaFoldDB" id="A0AA95JZ78"/>
<evidence type="ECO:0000313" key="3">
    <source>
        <dbReference type="EMBL" id="WGL94004.1"/>
    </source>
</evidence>
<dbReference type="InterPro" id="IPR051162">
    <property type="entry name" value="T4SS_component"/>
</dbReference>
<organism evidence="3 4">
    <name type="scientific">Arsenophonus nasoniae</name>
    <name type="common">son-killer infecting Nasonia vitripennis</name>
    <dbReference type="NCBI Taxonomy" id="638"/>
    <lineage>
        <taxon>Bacteria</taxon>
        <taxon>Pseudomonadati</taxon>
        <taxon>Pseudomonadota</taxon>
        <taxon>Gammaproteobacteria</taxon>
        <taxon>Enterobacterales</taxon>
        <taxon>Morganellaceae</taxon>
        <taxon>Arsenophonus</taxon>
    </lineage>
</organism>
<dbReference type="InterPro" id="IPR027417">
    <property type="entry name" value="P-loop_NTPase"/>
</dbReference>
<dbReference type="PANTHER" id="PTHR30121:SF6">
    <property type="entry name" value="SLR6007 PROTEIN"/>
    <property type="match status" value="1"/>
</dbReference>
<dbReference type="SUPFAM" id="SSF52540">
    <property type="entry name" value="P-loop containing nucleoside triphosphate hydrolases"/>
    <property type="match status" value="1"/>
</dbReference>
<dbReference type="GO" id="GO:0005524">
    <property type="term" value="F:ATP binding"/>
    <property type="evidence" value="ECO:0007669"/>
    <property type="project" value="InterPro"/>
</dbReference>
<proteinExistence type="inferred from homology"/>
<geneLocation type="plasmid" evidence="3 4">
    <name>paIh4</name>
</geneLocation>
<evidence type="ECO:0000259" key="2">
    <source>
        <dbReference type="Pfam" id="PF03135"/>
    </source>
</evidence>
<keyword evidence="3" id="KW-0614">Plasmid</keyword>